<feature type="compositionally biased region" description="Polar residues" evidence="3">
    <location>
        <begin position="2555"/>
        <end position="2564"/>
    </location>
</feature>
<feature type="compositionally biased region" description="Basic and acidic residues" evidence="3">
    <location>
        <begin position="2741"/>
        <end position="2789"/>
    </location>
</feature>
<feature type="compositionally biased region" description="Polar residues" evidence="3">
    <location>
        <begin position="497"/>
        <end position="506"/>
    </location>
</feature>
<feature type="region of interest" description="Disordered" evidence="3">
    <location>
        <begin position="4257"/>
        <end position="4329"/>
    </location>
</feature>
<feature type="region of interest" description="Disordered" evidence="3">
    <location>
        <begin position="2419"/>
        <end position="2470"/>
    </location>
</feature>
<feature type="compositionally biased region" description="Basic and acidic residues" evidence="3">
    <location>
        <begin position="2667"/>
        <end position="2680"/>
    </location>
</feature>
<feature type="compositionally biased region" description="Basic and acidic residues" evidence="3">
    <location>
        <begin position="3478"/>
        <end position="3494"/>
    </location>
</feature>
<comment type="subcellular location">
    <subcellularLocation>
        <location evidence="1">Secreted</location>
    </subcellularLocation>
</comment>
<feature type="compositionally biased region" description="Basic and acidic residues" evidence="3">
    <location>
        <begin position="2526"/>
        <end position="2544"/>
    </location>
</feature>
<feature type="region of interest" description="Disordered" evidence="3">
    <location>
        <begin position="4492"/>
        <end position="4517"/>
    </location>
</feature>
<dbReference type="PANTHER" id="PTHR47246:SF1">
    <property type="entry name" value="MUCIN-19"/>
    <property type="match status" value="1"/>
</dbReference>
<feature type="compositionally biased region" description="Basic residues" evidence="3">
    <location>
        <begin position="2630"/>
        <end position="2641"/>
    </location>
</feature>
<feature type="region of interest" description="Disordered" evidence="3">
    <location>
        <begin position="1481"/>
        <end position="1546"/>
    </location>
</feature>
<feature type="compositionally biased region" description="Basic and acidic residues" evidence="3">
    <location>
        <begin position="1507"/>
        <end position="1521"/>
    </location>
</feature>
<sequence>MSAYFNTQKQQGFKDFLPQQSGKGRICGISSISRQLIKAHYDGYHPRMSRQLATALKRYINTRPKYERRTVQFIEEVRRKILCLHEYNLQIAKVKFKYPRSEQFDVVLMQYIELECGLLYDTYSDVDKELENQVTQRVLRLLRVILHDALQNTEISLKRTIQACDKALLKLFVNVRADFVSENKLVASTITKLLHKLSVLEDVNKLKGKNIAFQEDTFLRNPLVCSIRQNLATSDYESDVDEEDDDDLMPMFSESLGNSAPSPQGLFSHLEEKVNVMRTTNNFDNLFTFGPKESTLSSSFFMQKMQKDTSYYNSQRLRESEKNLRNSEYSIDHRSTENRLFGMSDKTFQNQANSLRENSVTLLHADGEANTRSKNNPLVTSSDAYFLQHPHINNQLNKPNVPSSFFTKQSSNNDENFFHLGDGVTSKESTKQSRFSKSDIEKDFAQLNGSQARSNEKSIDNDDNLSRETHNVEKVGSSIMVGNAQRKQDEVVAPSTQEFVPTQTSPSHDRFDPTATNTHRDENPVISRAEDCEIIEIDEDSSDVQTFSKDIVCNIKSEVPTFSSAGDEFCDVNAASDIFTLSADRFQNNSFNNKSQPTESVNGGIITIEILDDDEDDDYNGMNSHVVGASSYNLIQSNEIKQEENEENRSPNFSIPSSDNDDQNFWSSGKSARNSSSNEVSKLGKGNKDSPRDADASAVVVSDSEDELLVRSSTCNEETEESVNRDTSRDDVHLEHETNEDVGVKPVSSVEREEEETLSKDRVTEESDFYHHEVEQEQLVEPIGTESVTLGKTVYENEVSNEGNVESGNETSVQEANEEVQEYHLAEIINASECSLVNSRIEEDNASQSSATEEHITDEAQLTIAVNSEIVFSEVVAEEIENSNKEDLSYLEKPTSMDENQILIAAAPTMQIEEREADTIETNVTVEPTISDHLVVSDVELDKRIECESTSTIEHVFNETTEIIEFREFEMHEPLEIVNCETSVASESSVAVEVDPPPISEMKESLEIFEAPKICENEITHASEITVLQESQEDRLEIENIQEQVTIDDDRENVFPVGESNESEISVTDQVQMEIIEKEELNVNCTVVSENETEESRISNSNQNQIHFIEKTNSEEICKSPETIHSEITYAVSESVVEMESDHIVEFSTLEFSKPVENEAVTYLEENNCTSEALIYEPVVENNTESIQEVPKLSEPEGTLLASTDCNIQEEALNPDLGYCVIEKTYENQVEPVETSVDSTVKETKESSASENIETVEEVKQSSVTESTVEQIKENVETIEEIEDSSIPETVDTVDEIKESPVAENIDDVDKIKKSTVSENLNCVQESGELQENLQSNVVQENECIQEVTYEAIDYSVNAQYPPQPSDNMTYINQPPHEDNHYQHVPIYNVDQQHQGLINLQTSNNQSTMLPTQTTETPLSQKVEDKNPHLSLYSLPPTLTEVEYNEYNVEKKVGGDLELLANIAADQETLAVKTDSEKEVVDTASEAESHTKLNSLQTTPRRRKSKVKFESKKKTLARETLPRAVKGPQRRNLPKQPNEETENKRITRNMGIKSKIEVNVLKEVLKQSRTNRNDDSKYKPHDFISLENSILPPRTNNVYAQKRLIEANTTSEDSNDSCESTLFIDLGESQKHSEKAVKSIFDEDTIYDLLEFITTEDKTTVCISIPENDENCTTDSFHILKQMEDFVDNNKKDNTESVPKVEVDVEEPNKVSPQTHEESNLKVDQDSKNAAEDPILENSLSKQSSDETKLVKTTDHSIENILNKAPCNSEVKVSLHSYRSEIELQDGVVTVCTVEKEQPCQKPLIQSEEKNGKSNAFKVKKVSQNNNIPVEVAAPQSRKLDDKKASEITNTKTKKRKKETHIEVTPQDFTIDKPVTCSAINDDTSEKIFKTKAAVKAYEDKLQPNVPIVLQTLELKKVEPQEEYGMRTRLRSKSTEVQKFARFDRSRSSSVDFNALSTSSESCHNHSTDSSGFDESRESNDSVEVATSTISVVNKQVTTILEPQEKNSLSNHVDEKESSLSKTEIAIEVNAPIVVPSISLELPLEKDNLPGDDAPTVQPIIPPSKETNEEQNVINKAELLVTDVTSCVHSDIAPKPVDDQENSPNKTELLGGDDISVLKSGHAEKESSSNEIELTVSNDVSVLTSSISSKEHLLSQVELPVANDTLILDEKKNISGKLDSAVNKVSVDTVEIESVEKIPNEPQNENHSIGIKMKASVSSVEAVVVNDHPEVLSVPSIEDAGVNDHPVVSSVSSIENAAVNDHPVVASVSSVEDAGVNDHRVVASVSSVEDAGVNDHPVVASVSSVEDAGVNDHPVVASVSSIEDAGVNDHPVAASVSSVENAAANDHPIIPSVSTVENVEVNDHPVVPSVSLIENADADDHPVVHSVSSVENVSVPLKADEDKLMPSIGIVEITVTTESEPSVKDQEVTQVTKDTRPNKKSTVPAKSLTPKKNIDRSPPKSKTLDGVKGRSLENTIKKMKEKIQESEKAKQEFSIQIPTVIGNLDVVEKTSEESSLSQSNEIQDLTSKEKIFKSEALERSKKSELVLPSQDMEKTNSLPESNQQKTDEIQTSKDKSDVEKKSQKKSTSEEPKQKSLEISRNDTKRKRSRSRSKSRMFDKKSDSGTDKQRSSHKSSRSRSSSKPRSLDKRSKHHSDSETDRKRRSKSKSLDKDKNQEDPNGHKKRRSRSPSKSKTSDGKSKHGSSERTSKHRSSDSKERSGHSEDKKDHHKKRSSKSPPKSKPLDNKEKRKNDEKEKSKPKNDEPKSKSELSRSENKSKVKTNETNDRLKTNTGEVGKETTNTSETIHKVEHKSSKNKPKTQSKSQERNSKKVDNGVKVEDKTEKSKSQNSVITGDGAQKVNEKDKHRDADRTKSKEKAQETQTKPVHDDKHDSQKKDDHSKNSNKSRRSHSTEKISSPMPDEKPDVQKKDEHSKNSDKSRRSHSKEKISSPVQDEKFDFQKKDDHSKNSDKSGRSHCKEKISSPMPDEKPDVQKKDEHSKSSDKSGRSHSKEKISSPTPDEKPEVQKKDEHSKNSDKSRRSHSKEKISSPVQDEKFDFQKKDDHSKNSDKSGRSYSKEKISSPMPDEKPDVQNKDEHSKNSDKSRRSHSKEKISSPTPDEKPEVQKKDEHSKISDKSHRSHSKEKISSPVQDEKFDFQKKDDHSKNSDKSGGSHSKEKISSPTPDEKHDPQKKDDHPKNSDKSRRSHSKEKISSRTDKRDKGSRERHKEDKKSCSGDTKESESKRKVKENEKIVADEHKQKNEESEKKSTNQNDRLVVDDGKSKQEITDPNATNVLNHENEASIVDDSKQEQAKGGEIEVTSTIPIDKGPTRIAIVEIPKKRKYKLYEENGNFVVQEKSPDGASEAKIAKKDEILVVKSEVAIVIEEKSTELTTHKTVVEVAPASGVNIVEESKIHIEEIRKASSPKIVEDKAPSEPLKNSLDISTTDISYESFASGIKTNSVAMQLEDGKTSTVPLTERKEDKDDTSSVPKTPEEILTKDLPPLLHTKEKDSVQSVDEPVADIPKVIPAVVPPVDTNSLEVQGVNEPLAEVPALDKDLPGVTSTEEIISSEVQICANKTEEIDLSQLQHKEKPQCPSPVKLLLQNEVPLPVAEPVLVNPVFSSSQSIDVRALTTPINSTVKHLPRPEAHLCLISSVSSSVSTDCITTTAVSMSCGVVAASALHTASANSVQQKTCLFSFNEDAETVNRENLNSTDIFHTPIELDDISPTKLPLASNQSLDFISPSTSIAEISNSMNLVQTLGSSTVNFIPDTSEIDIQQATKPNSFGPNFVTRVTEISCFVDKESTADHNYTLGDPLLGGNNEDKNILTTGLSLSNSPEEFQLNESHLDDLSFNENNFIEENGTLEELALFLPCKKEKPDFVCDPIIDEPIPKPEDIQNSIKRLNMLVDISQSGQQKVISVDNTIEHISPTDCTVGLGIDYAVNKLLFLGGGEVTSQNSTFSTIPDLDNMAIMESSVLPKQTLEDPPVDTSSDEPNILVPVCSHYSTFLPGENQKVVVEPVEQYSITSVDQLKKEYMNDTCKTEEKVKPVVKPDRETPVKTQPTFRPSKFATFLESLKKGANKTENTKVKDDMENYTVRRHNRTPVYPPKQKSILQHQRTLTKPHSKKNEVLSKKNEVLSFETNTSKSQTPSEPGIESRIRVKTDLIKTAEVKEQVNNESLSSLEYINEHDHDIASEVVLPFSKPSPSTHKTESQEKKPETSSKVETGTTKHARFDKMGKDYIMENILNVPTESLHKSPVADVKAPDKNAKKVESVEVNRKRKLPPNDEIKRDDKRPRKAEDDVKAHPKKTVLTASGEKPTSDDIFDKLLREGPVNKVFAQRMTEQTTKKEIQPNSSVEQLKNRGYSTVADPSRKERTSQPQSTSLVHESARYKDVRYQKKPGYHTSSGSNPQLDRRYPDKRHIAVVDTSPKRHVRSYPNSYSSKSDPCTTRDYKTRDRRMSTEHNPFPNSSRSELRRDDDEFSWIDKFSGSGLFDTPSGLFMPPGSKRQDASSRK</sequence>
<feature type="compositionally biased region" description="Basic and acidic residues" evidence="3">
    <location>
        <begin position="2615"/>
        <end position="2629"/>
    </location>
</feature>
<dbReference type="GO" id="GO:0005576">
    <property type="term" value="C:extracellular region"/>
    <property type="evidence" value="ECO:0007669"/>
    <property type="project" value="UniProtKB-SubCell"/>
</dbReference>
<feature type="region of interest" description="Disordered" evidence="3">
    <location>
        <begin position="497"/>
        <end position="521"/>
    </location>
</feature>
<feature type="region of interest" description="Disordered" evidence="3">
    <location>
        <begin position="2509"/>
        <end position="3319"/>
    </location>
</feature>
<evidence type="ECO:0000256" key="3">
    <source>
        <dbReference type="SAM" id="MobiDB-lite"/>
    </source>
</evidence>
<feature type="compositionally biased region" description="Polar residues" evidence="3">
    <location>
        <begin position="3288"/>
        <end position="3297"/>
    </location>
</feature>
<feature type="compositionally biased region" description="Polar residues" evidence="3">
    <location>
        <begin position="2790"/>
        <end position="2804"/>
    </location>
</feature>
<feature type="compositionally biased region" description="Basic and acidic residues" evidence="3">
    <location>
        <begin position="3298"/>
        <end position="3317"/>
    </location>
</feature>
<evidence type="ECO:0000256" key="2">
    <source>
        <dbReference type="ARBA" id="ARBA00022525"/>
    </source>
</evidence>
<dbReference type="EMBL" id="JALNTZ010000002">
    <property type="protein sequence ID" value="KAJ3662807.1"/>
    <property type="molecule type" value="Genomic_DNA"/>
</dbReference>
<dbReference type="Proteomes" id="UP001168821">
    <property type="component" value="Unassembled WGS sequence"/>
</dbReference>
<feature type="compositionally biased region" description="Low complexity" evidence="3">
    <location>
        <begin position="667"/>
        <end position="677"/>
    </location>
</feature>
<feature type="compositionally biased region" description="Basic and acidic residues" evidence="3">
    <location>
        <begin position="2452"/>
        <end position="2470"/>
    </location>
</feature>
<feature type="compositionally biased region" description="Basic and acidic residues" evidence="3">
    <location>
        <begin position="507"/>
        <end position="521"/>
    </location>
</feature>
<protein>
    <submittedName>
        <fullName evidence="4">Uncharacterized protein</fullName>
    </submittedName>
</protein>
<evidence type="ECO:0000256" key="1">
    <source>
        <dbReference type="ARBA" id="ARBA00004613"/>
    </source>
</evidence>
<evidence type="ECO:0000313" key="4">
    <source>
        <dbReference type="EMBL" id="KAJ3662807.1"/>
    </source>
</evidence>
<keyword evidence="2" id="KW-0964">Secreted</keyword>
<feature type="compositionally biased region" description="Basic and acidic residues" evidence="3">
    <location>
        <begin position="4211"/>
        <end position="4224"/>
    </location>
</feature>
<feature type="compositionally biased region" description="Basic and acidic residues" evidence="3">
    <location>
        <begin position="2693"/>
        <end position="2726"/>
    </location>
</feature>
<accession>A0AA38ITA0</accession>
<feature type="compositionally biased region" description="Basic and acidic residues" evidence="3">
    <location>
        <begin position="1481"/>
        <end position="1491"/>
    </location>
</feature>
<feature type="region of interest" description="Disordered" evidence="3">
    <location>
        <begin position="3469"/>
        <end position="3494"/>
    </location>
</feature>
<feature type="compositionally biased region" description="Polar residues" evidence="3">
    <location>
        <begin position="650"/>
        <end position="666"/>
    </location>
</feature>
<feature type="compositionally biased region" description="Basic and acidic residues" evidence="3">
    <location>
        <begin position="2565"/>
        <end position="2602"/>
    </location>
</feature>
<dbReference type="PANTHER" id="PTHR47246">
    <property type="entry name" value="MUCIN-19"/>
    <property type="match status" value="1"/>
</dbReference>
<feature type="compositionally biased region" description="Basic and acidic residues" evidence="3">
    <location>
        <begin position="2644"/>
        <end position="2660"/>
    </location>
</feature>
<feature type="compositionally biased region" description="Basic and acidic residues" evidence="3">
    <location>
        <begin position="454"/>
        <end position="473"/>
    </location>
</feature>
<feature type="region of interest" description="Disordered" evidence="3">
    <location>
        <begin position="1956"/>
        <end position="1982"/>
    </location>
</feature>
<feature type="compositionally biased region" description="Polar residues" evidence="3">
    <location>
        <begin position="4465"/>
        <end position="4474"/>
    </location>
</feature>
<feature type="region of interest" description="Disordered" evidence="3">
    <location>
        <begin position="641"/>
        <end position="762"/>
    </location>
</feature>
<feature type="compositionally biased region" description="Basic residues" evidence="3">
    <location>
        <begin position="2603"/>
        <end position="2614"/>
    </location>
</feature>
<feature type="region of interest" description="Disordered" evidence="3">
    <location>
        <begin position="1688"/>
        <end position="1748"/>
    </location>
</feature>
<feature type="compositionally biased region" description="Basic and acidic residues" evidence="3">
    <location>
        <begin position="2920"/>
        <end position="3168"/>
    </location>
</feature>
<feature type="region of interest" description="Disordered" evidence="3">
    <location>
        <begin position="2091"/>
        <end position="2114"/>
    </location>
</feature>
<evidence type="ECO:0000313" key="5">
    <source>
        <dbReference type="Proteomes" id="UP001168821"/>
    </source>
</evidence>
<feature type="compositionally biased region" description="Basic and acidic residues" evidence="3">
    <location>
        <begin position="722"/>
        <end position="743"/>
    </location>
</feature>
<feature type="compositionally biased region" description="Basic and acidic residues" evidence="3">
    <location>
        <begin position="686"/>
        <end position="695"/>
    </location>
</feature>
<feature type="compositionally biased region" description="Basic and acidic residues" evidence="3">
    <location>
        <begin position="4265"/>
        <end position="4307"/>
    </location>
</feature>
<feature type="compositionally biased region" description="Basic and acidic residues" evidence="3">
    <location>
        <begin position="3276"/>
        <end position="3287"/>
    </location>
</feature>
<feature type="compositionally biased region" description="Basic and acidic residues" evidence="3">
    <location>
        <begin position="2860"/>
        <end position="2901"/>
    </location>
</feature>
<name>A0AA38ITA0_9CUCU</name>
<feature type="compositionally biased region" description="Basic and acidic residues" evidence="3">
    <location>
        <begin position="3174"/>
        <end position="3269"/>
    </location>
</feature>
<feature type="compositionally biased region" description="Polar residues" evidence="3">
    <location>
        <begin position="4439"/>
        <end position="4450"/>
    </location>
</feature>
<feature type="region of interest" description="Disordered" evidence="3">
    <location>
        <begin position="4345"/>
        <end position="4480"/>
    </location>
</feature>
<gene>
    <name evidence="4" type="ORF">Zmor_007133</name>
</gene>
<feature type="compositionally biased region" description="Basic and acidic residues" evidence="3">
    <location>
        <begin position="4451"/>
        <end position="4464"/>
    </location>
</feature>
<feature type="compositionally biased region" description="Polar residues" evidence="3">
    <location>
        <begin position="2513"/>
        <end position="2525"/>
    </location>
</feature>
<feature type="compositionally biased region" description="Basic and acidic residues" evidence="3">
    <location>
        <begin position="2421"/>
        <end position="2437"/>
    </location>
</feature>
<feature type="compositionally biased region" description="Basic residues" evidence="3">
    <location>
        <begin position="2681"/>
        <end position="2690"/>
    </location>
</feature>
<comment type="caution">
    <text evidence="4">The sequence shown here is derived from an EMBL/GenBank/DDBJ whole genome shotgun (WGS) entry which is preliminary data.</text>
</comment>
<feature type="region of interest" description="Disordered" evidence="3">
    <location>
        <begin position="4202"/>
        <end position="4232"/>
    </location>
</feature>
<feature type="compositionally biased region" description="Basic and acidic residues" evidence="3">
    <location>
        <begin position="4415"/>
        <end position="4426"/>
    </location>
</feature>
<keyword evidence="5" id="KW-1185">Reference proteome</keyword>
<feature type="region of interest" description="Disordered" evidence="3">
    <location>
        <begin position="445"/>
        <end position="473"/>
    </location>
</feature>
<reference evidence="4" key="1">
    <citation type="journal article" date="2023" name="G3 (Bethesda)">
        <title>Whole genome assemblies of Zophobas morio and Tenebrio molitor.</title>
        <authorList>
            <person name="Kaur S."/>
            <person name="Stinson S.A."/>
            <person name="diCenzo G.C."/>
        </authorList>
    </citation>
    <scope>NUCLEOTIDE SEQUENCE</scope>
    <source>
        <strain evidence="4">QUZm001</strain>
    </source>
</reference>
<proteinExistence type="predicted"/>
<organism evidence="4 5">
    <name type="scientific">Zophobas morio</name>
    <dbReference type="NCBI Taxonomy" id="2755281"/>
    <lineage>
        <taxon>Eukaryota</taxon>
        <taxon>Metazoa</taxon>
        <taxon>Ecdysozoa</taxon>
        <taxon>Arthropoda</taxon>
        <taxon>Hexapoda</taxon>
        <taxon>Insecta</taxon>
        <taxon>Pterygota</taxon>
        <taxon>Neoptera</taxon>
        <taxon>Endopterygota</taxon>
        <taxon>Coleoptera</taxon>
        <taxon>Polyphaga</taxon>
        <taxon>Cucujiformia</taxon>
        <taxon>Tenebrionidae</taxon>
        <taxon>Zophobas</taxon>
    </lineage>
</organism>
<feature type="compositionally biased region" description="Basic and acidic residues" evidence="3">
    <location>
        <begin position="2824"/>
        <end position="2846"/>
    </location>
</feature>
<feature type="compositionally biased region" description="Basic and acidic residues" evidence="3">
    <location>
        <begin position="1688"/>
        <end position="1731"/>
    </location>
</feature>
<feature type="compositionally biased region" description="Basic and acidic residues" evidence="3">
    <location>
        <begin position="4390"/>
        <end position="4399"/>
    </location>
</feature>